<dbReference type="EMBL" id="QPJI01000014">
    <property type="protein sequence ID" value="RCW64633.1"/>
    <property type="molecule type" value="Genomic_DNA"/>
</dbReference>
<dbReference type="GO" id="GO:0006298">
    <property type="term" value="P:mismatch repair"/>
    <property type="evidence" value="ECO:0007669"/>
    <property type="project" value="TreeGrafter"/>
</dbReference>
<evidence type="ECO:0000256" key="2">
    <source>
        <dbReference type="ARBA" id="ARBA00001946"/>
    </source>
</evidence>
<dbReference type="NCBIfam" id="NF000595">
    <property type="entry name" value="PRK00015.1-3"/>
    <property type="match status" value="1"/>
</dbReference>
<evidence type="ECO:0000256" key="15">
    <source>
        <dbReference type="PROSITE-ProRule" id="PRU01319"/>
    </source>
</evidence>
<sequence length="227" mass="24805">MAAKVLPPFECSYRGSLLAGVDEVGRGPLIGAVVTAAVILDPARPIPGLADSKKLTEKKRLRLYDDILENAASWSLGRCEASEIDELNIYQATMLAMTRAVEGLSIVPEYVLVDGNRCPKWRWSSEPVIKGDSRVEAISAASILAKVTRDLEMEELDLRFPGFGLAQHKGYPTPVHLEALNRLGVTPEHRRSFRPVKMALDAVGVYGGSSASVQELNYPADLFENID</sequence>
<dbReference type="InterPro" id="IPR001352">
    <property type="entry name" value="RNase_HII/HIII"/>
</dbReference>
<dbReference type="InterPro" id="IPR024567">
    <property type="entry name" value="RNase_HII/HIII_dom"/>
</dbReference>
<evidence type="ECO:0000313" key="19">
    <source>
        <dbReference type="Proteomes" id="UP000253647"/>
    </source>
</evidence>
<evidence type="ECO:0000256" key="11">
    <source>
        <dbReference type="ARBA" id="ARBA00022759"/>
    </source>
</evidence>
<evidence type="ECO:0000256" key="16">
    <source>
        <dbReference type="RuleBase" id="RU003515"/>
    </source>
</evidence>
<evidence type="ECO:0000256" key="9">
    <source>
        <dbReference type="ARBA" id="ARBA00022722"/>
    </source>
</evidence>
<name>A0A368X9J9_MARNT</name>
<dbReference type="InterPro" id="IPR022898">
    <property type="entry name" value="RNase_HII"/>
</dbReference>
<keyword evidence="8 14" id="KW-0963">Cytoplasm</keyword>
<comment type="function">
    <text evidence="3 14 16">Endonuclease that specifically degrades the RNA of RNA-DNA hybrids.</text>
</comment>
<dbReference type="RefSeq" id="WP_023008793.1">
    <property type="nucleotide sequence ID" value="NZ_QPJI01000014.1"/>
</dbReference>
<keyword evidence="13 14" id="KW-0464">Manganese</keyword>
<evidence type="ECO:0000256" key="12">
    <source>
        <dbReference type="ARBA" id="ARBA00022801"/>
    </source>
</evidence>
<comment type="subcellular location">
    <subcellularLocation>
        <location evidence="4 14">Cytoplasm</location>
    </subcellularLocation>
</comment>
<keyword evidence="9 14" id="KW-0540">Nuclease</keyword>
<comment type="catalytic activity">
    <reaction evidence="1 14 15 16">
        <text>Endonucleolytic cleavage to 5'-phosphomonoester.</text>
        <dbReference type="EC" id="3.1.26.4"/>
    </reaction>
</comment>
<dbReference type="Proteomes" id="UP000253647">
    <property type="component" value="Unassembled WGS sequence"/>
</dbReference>
<feature type="domain" description="RNase H type-2" evidence="17">
    <location>
        <begin position="16"/>
        <end position="205"/>
    </location>
</feature>
<evidence type="ECO:0000256" key="3">
    <source>
        <dbReference type="ARBA" id="ARBA00004065"/>
    </source>
</evidence>
<feature type="binding site" evidence="14 15">
    <location>
        <position position="23"/>
    </location>
    <ligand>
        <name>a divalent metal cation</name>
        <dbReference type="ChEBI" id="CHEBI:60240"/>
    </ligand>
</feature>
<dbReference type="Gene3D" id="3.30.420.10">
    <property type="entry name" value="Ribonuclease H-like superfamily/Ribonuclease H"/>
    <property type="match status" value="1"/>
</dbReference>
<evidence type="ECO:0000256" key="10">
    <source>
        <dbReference type="ARBA" id="ARBA00022723"/>
    </source>
</evidence>
<evidence type="ECO:0000256" key="4">
    <source>
        <dbReference type="ARBA" id="ARBA00004496"/>
    </source>
</evidence>
<dbReference type="PANTHER" id="PTHR10954:SF18">
    <property type="entry name" value="RIBONUCLEASE HII"/>
    <property type="match status" value="1"/>
</dbReference>
<dbReference type="InterPro" id="IPR012337">
    <property type="entry name" value="RNaseH-like_sf"/>
</dbReference>
<dbReference type="GO" id="GO:0005737">
    <property type="term" value="C:cytoplasm"/>
    <property type="evidence" value="ECO:0007669"/>
    <property type="project" value="UniProtKB-SubCell"/>
</dbReference>
<dbReference type="Pfam" id="PF01351">
    <property type="entry name" value="RNase_HII"/>
    <property type="match status" value="1"/>
</dbReference>
<evidence type="ECO:0000256" key="13">
    <source>
        <dbReference type="ARBA" id="ARBA00023211"/>
    </source>
</evidence>
<gene>
    <name evidence="14" type="primary">rnhB</name>
    <name evidence="18" type="ORF">DET61_11432</name>
</gene>
<feature type="binding site" evidence="14 15">
    <location>
        <position position="114"/>
    </location>
    <ligand>
        <name>a divalent metal cation</name>
        <dbReference type="ChEBI" id="CHEBI:60240"/>
    </ligand>
</feature>
<evidence type="ECO:0000259" key="17">
    <source>
        <dbReference type="PROSITE" id="PS51975"/>
    </source>
</evidence>
<accession>A0A368X9J9</accession>
<evidence type="ECO:0000256" key="7">
    <source>
        <dbReference type="ARBA" id="ARBA00019179"/>
    </source>
</evidence>
<keyword evidence="12 14" id="KW-0378">Hydrolase</keyword>
<feature type="binding site" evidence="14 15">
    <location>
        <position position="22"/>
    </location>
    <ligand>
        <name>a divalent metal cation</name>
        <dbReference type="ChEBI" id="CHEBI:60240"/>
    </ligand>
</feature>
<evidence type="ECO:0000256" key="6">
    <source>
        <dbReference type="ARBA" id="ARBA00012180"/>
    </source>
</evidence>
<dbReference type="GO" id="GO:0003723">
    <property type="term" value="F:RNA binding"/>
    <property type="evidence" value="ECO:0007669"/>
    <property type="project" value="UniProtKB-UniRule"/>
</dbReference>
<dbReference type="NCBIfam" id="NF000596">
    <property type="entry name" value="PRK00015.1-4"/>
    <property type="match status" value="1"/>
</dbReference>
<evidence type="ECO:0000313" key="18">
    <source>
        <dbReference type="EMBL" id="RCW64633.1"/>
    </source>
</evidence>
<dbReference type="PROSITE" id="PS51975">
    <property type="entry name" value="RNASE_H_2"/>
    <property type="match status" value="1"/>
</dbReference>
<comment type="caution">
    <text evidence="18">The sequence shown here is derived from an EMBL/GenBank/DDBJ whole genome shotgun (WGS) entry which is preliminary data.</text>
</comment>
<dbReference type="InterPro" id="IPR036397">
    <property type="entry name" value="RNaseH_sf"/>
</dbReference>
<dbReference type="HAMAP" id="MF_00052_B">
    <property type="entry name" value="RNase_HII_B"/>
    <property type="match status" value="1"/>
</dbReference>
<dbReference type="FunFam" id="3.30.420.10:FF:000006">
    <property type="entry name" value="Ribonuclease HII"/>
    <property type="match status" value="1"/>
</dbReference>
<comment type="similarity">
    <text evidence="5 14 16">Belongs to the RNase HII family.</text>
</comment>
<protein>
    <recommendedName>
        <fullName evidence="7 14">Ribonuclease HII</fullName>
        <shortName evidence="14">RNase HII</shortName>
        <ecNumber evidence="6 14">3.1.26.4</ecNumber>
    </recommendedName>
</protein>
<organism evidence="18 19">
    <name type="scientific">Marinobacter nauticus</name>
    <name type="common">Marinobacter hydrocarbonoclasticus</name>
    <name type="synonym">Marinobacter aquaeolei</name>
    <dbReference type="NCBI Taxonomy" id="2743"/>
    <lineage>
        <taxon>Bacteria</taxon>
        <taxon>Pseudomonadati</taxon>
        <taxon>Pseudomonadota</taxon>
        <taxon>Gammaproteobacteria</taxon>
        <taxon>Pseudomonadales</taxon>
        <taxon>Marinobacteraceae</taxon>
        <taxon>Marinobacter</taxon>
    </lineage>
</organism>
<reference evidence="18 19" key="1">
    <citation type="submission" date="2018-07" db="EMBL/GenBank/DDBJ databases">
        <title>Freshwater and sediment microbial communities from various areas in North America, analyzing microbe dynamics in response to fracking.</title>
        <authorList>
            <person name="Lamendella R."/>
        </authorList>
    </citation>
    <scope>NUCLEOTIDE SEQUENCE [LARGE SCALE GENOMIC DNA]</scope>
    <source>
        <strain evidence="18 19">105B</strain>
    </source>
</reference>
<comment type="cofactor">
    <cofactor evidence="14 15">
        <name>Mn(2+)</name>
        <dbReference type="ChEBI" id="CHEBI:29035"/>
    </cofactor>
    <cofactor evidence="14 15">
        <name>Mg(2+)</name>
        <dbReference type="ChEBI" id="CHEBI:18420"/>
    </cofactor>
    <text evidence="14 15">Manganese or magnesium. Binds 1 divalent metal ion per monomer in the absence of substrate. May bind a second metal ion after substrate binding.</text>
</comment>
<dbReference type="CDD" id="cd07182">
    <property type="entry name" value="RNase_HII_bacteria_HII_like"/>
    <property type="match status" value="1"/>
</dbReference>
<keyword evidence="10 14" id="KW-0479">Metal-binding</keyword>
<comment type="cofactor">
    <cofactor evidence="2">
        <name>Mg(2+)</name>
        <dbReference type="ChEBI" id="CHEBI:18420"/>
    </cofactor>
</comment>
<keyword evidence="11 14" id="KW-0255">Endonuclease</keyword>
<evidence type="ECO:0000256" key="14">
    <source>
        <dbReference type="HAMAP-Rule" id="MF_00052"/>
    </source>
</evidence>
<evidence type="ECO:0000256" key="5">
    <source>
        <dbReference type="ARBA" id="ARBA00007383"/>
    </source>
</evidence>
<proteinExistence type="inferred from homology"/>
<dbReference type="SUPFAM" id="SSF53098">
    <property type="entry name" value="Ribonuclease H-like"/>
    <property type="match status" value="1"/>
</dbReference>
<dbReference type="GO" id="GO:0030145">
    <property type="term" value="F:manganese ion binding"/>
    <property type="evidence" value="ECO:0007669"/>
    <property type="project" value="UniProtKB-UniRule"/>
</dbReference>
<evidence type="ECO:0000256" key="1">
    <source>
        <dbReference type="ARBA" id="ARBA00000077"/>
    </source>
</evidence>
<dbReference type="GO" id="GO:0032299">
    <property type="term" value="C:ribonuclease H2 complex"/>
    <property type="evidence" value="ECO:0007669"/>
    <property type="project" value="TreeGrafter"/>
</dbReference>
<dbReference type="PANTHER" id="PTHR10954">
    <property type="entry name" value="RIBONUCLEASE H2 SUBUNIT A"/>
    <property type="match status" value="1"/>
</dbReference>
<dbReference type="GO" id="GO:0043137">
    <property type="term" value="P:DNA replication, removal of RNA primer"/>
    <property type="evidence" value="ECO:0007669"/>
    <property type="project" value="TreeGrafter"/>
</dbReference>
<dbReference type="GO" id="GO:0004523">
    <property type="term" value="F:RNA-DNA hybrid ribonuclease activity"/>
    <property type="evidence" value="ECO:0007669"/>
    <property type="project" value="UniProtKB-UniRule"/>
</dbReference>
<evidence type="ECO:0000256" key="8">
    <source>
        <dbReference type="ARBA" id="ARBA00022490"/>
    </source>
</evidence>
<dbReference type="EC" id="3.1.26.4" evidence="6 14"/>
<dbReference type="AlphaFoldDB" id="A0A368X9J9"/>